<dbReference type="Proteomes" id="UP001281761">
    <property type="component" value="Unassembled WGS sequence"/>
</dbReference>
<gene>
    <name evidence="1" type="ORF">BLNAU_22003</name>
</gene>
<comment type="caution">
    <text evidence="1">The sequence shown here is derived from an EMBL/GenBank/DDBJ whole genome shotgun (WGS) entry which is preliminary data.</text>
</comment>
<protein>
    <submittedName>
        <fullName evidence="1">Uncharacterized protein</fullName>
    </submittedName>
</protein>
<keyword evidence="2" id="KW-1185">Reference proteome</keyword>
<organism evidence="1 2">
    <name type="scientific">Blattamonas nauphoetae</name>
    <dbReference type="NCBI Taxonomy" id="2049346"/>
    <lineage>
        <taxon>Eukaryota</taxon>
        <taxon>Metamonada</taxon>
        <taxon>Preaxostyla</taxon>
        <taxon>Oxymonadida</taxon>
        <taxon>Blattamonas</taxon>
    </lineage>
</organism>
<evidence type="ECO:0000313" key="2">
    <source>
        <dbReference type="Proteomes" id="UP001281761"/>
    </source>
</evidence>
<dbReference type="EMBL" id="JARBJD010000364">
    <property type="protein sequence ID" value="KAK2943094.1"/>
    <property type="molecule type" value="Genomic_DNA"/>
</dbReference>
<accession>A0ABQ9WUB8</accession>
<sequence>MKEHISVKTGTCVILSRQNTTSSLPPASLPLWLFRLLHLVLLLLLHNRILLLRLCNLDALVWFFLDFSLSGSAADTFGSSTGAAVSSFFGSSFTV</sequence>
<reference evidence="1 2" key="1">
    <citation type="journal article" date="2022" name="bioRxiv">
        <title>Genomics of Preaxostyla Flagellates Illuminates Evolutionary Transitions and the Path Towards Mitochondrial Loss.</title>
        <authorList>
            <person name="Novak L.V.F."/>
            <person name="Treitli S.C."/>
            <person name="Pyrih J."/>
            <person name="Halakuc P."/>
            <person name="Pipaliya S.V."/>
            <person name="Vacek V."/>
            <person name="Brzon O."/>
            <person name="Soukal P."/>
            <person name="Eme L."/>
            <person name="Dacks J.B."/>
            <person name="Karnkowska A."/>
            <person name="Elias M."/>
            <person name="Hampl V."/>
        </authorList>
    </citation>
    <scope>NUCLEOTIDE SEQUENCE [LARGE SCALE GENOMIC DNA]</scope>
    <source>
        <strain evidence="1">NAU3</strain>
        <tissue evidence="1">Gut</tissue>
    </source>
</reference>
<name>A0ABQ9WUB8_9EUKA</name>
<proteinExistence type="predicted"/>
<evidence type="ECO:0000313" key="1">
    <source>
        <dbReference type="EMBL" id="KAK2943094.1"/>
    </source>
</evidence>